<dbReference type="RefSeq" id="WP_269817720.1">
    <property type="nucleotide sequence ID" value="NZ_CP114976.1"/>
</dbReference>
<name>A0AAF0AJV9_9GAMM</name>
<dbReference type="AlphaFoldDB" id="A0AAF0AJV9"/>
<sequence>MWLAVLFLSLLCMGNGVAVYLLWRDKQRLTALYAEYAEQASAQKKALNTLNRRLETYLSGSMRMGQELDEIQQSLTPLSEKILRMEQKDPNTLSFTQAARLVGLGATTEDLKQSCGLSQSEAELLQRLHTKR</sequence>
<evidence type="ECO:0000313" key="1">
    <source>
        <dbReference type="EMBL" id="WBE24776.1"/>
    </source>
</evidence>
<organism evidence="1 2">
    <name type="scientific">Denitrificimonas caeni</name>
    <dbReference type="NCBI Taxonomy" id="521720"/>
    <lineage>
        <taxon>Bacteria</taxon>
        <taxon>Pseudomonadati</taxon>
        <taxon>Pseudomonadota</taxon>
        <taxon>Gammaproteobacteria</taxon>
        <taxon>Pseudomonadales</taxon>
        <taxon>Pseudomonadaceae</taxon>
        <taxon>Denitrificimonas</taxon>
    </lineage>
</organism>
<evidence type="ECO:0000313" key="2">
    <source>
        <dbReference type="Proteomes" id="UP001212189"/>
    </source>
</evidence>
<gene>
    <name evidence="1" type="ORF">O6P33_10440</name>
</gene>
<accession>A0AAF0AJV9</accession>
<protein>
    <submittedName>
        <fullName evidence="1">DUF2802 domain-containing protein</fullName>
    </submittedName>
</protein>
<dbReference type="Pfam" id="PF10975">
    <property type="entry name" value="DUF2802"/>
    <property type="match status" value="1"/>
</dbReference>
<dbReference type="InterPro" id="IPR021244">
    <property type="entry name" value="DUF2802"/>
</dbReference>
<dbReference type="Proteomes" id="UP001212189">
    <property type="component" value="Chromosome"/>
</dbReference>
<keyword evidence="2" id="KW-1185">Reference proteome</keyword>
<dbReference type="KEGG" id="dce:O6P33_10440"/>
<reference evidence="1 2" key="1">
    <citation type="submission" date="2022-12" db="EMBL/GenBank/DDBJ databases">
        <title>Coexistence and Characterization of a Novel Tigecycline Resistance gene tet(X) variant and blaNDM-1 in a Pseudomonas caeni Isolate of Chicken Origin.</title>
        <authorList>
            <person name="Lu X."/>
            <person name="Zhang L."/>
            <person name="Li R."/>
            <person name="Wang Z."/>
        </authorList>
    </citation>
    <scope>NUCLEOTIDE SEQUENCE [LARGE SCALE GENOMIC DNA]</scope>
    <source>
        <strain evidence="1 2">CE14</strain>
    </source>
</reference>
<dbReference type="EMBL" id="CP114976">
    <property type="protein sequence ID" value="WBE24776.1"/>
    <property type="molecule type" value="Genomic_DNA"/>
</dbReference>
<proteinExistence type="predicted"/>